<evidence type="ECO:0000313" key="2">
    <source>
        <dbReference type="EMBL" id="MBX54060.1"/>
    </source>
</evidence>
<dbReference type="EMBL" id="GGEC01073576">
    <property type="protein sequence ID" value="MBX54060.1"/>
    <property type="molecule type" value="Transcribed_RNA"/>
</dbReference>
<reference evidence="2" key="1">
    <citation type="submission" date="2018-02" db="EMBL/GenBank/DDBJ databases">
        <title>Rhizophora mucronata_Transcriptome.</title>
        <authorList>
            <person name="Meera S.P."/>
            <person name="Sreeshan A."/>
            <person name="Augustine A."/>
        </authorList>
    </citation>
    <scope>NUCLEOTIDE SEQUENCE</scope>
    <source>
        <tissue evidence="2">Leaf</tissue>
    </source>
</reference>
<feature type="region of interest" description="Disordered" evidence="1">
    <location>
        <begin position="1"/>
        <end position="30"/>
    </location>
</feature>
<evidence type="ECO:0000256" key="1">
    <source>
        <dbReference type="SAM" id="MobiDB-lite"/>
    </source>
</evidence>
<proteinExistence type="predicted"/>
<organism evidence="2">
    <name type="scientific">Rhizophora mucronata</name>
    <name type="common">Asiatic mangrove</name>
    <dbReference type="NCBI Taxonomy" id="61149"/>
    <lineage>
        <taxon>Eukaryota</taxon>
        <taxon>Viridiplantae</taxon>
        <taxon>Streptophyta</taxon>
        <taxon>Embryophyta</taxon>
        <taxon>Tracheophyta</taxon>
        <taxon>Spermatophyta</taxon>
        <taxon>Magnoliopsida</taxon>
        <taxon>eudicotyledons</taxon>
        <taxon>Gunneridae</taxon>
        <taxon>Pentapetalae</taxon>
        <taxon>rosids</taxon>
        <taxon>fabids</taxon>
        <taxon>Malpighiales</taxon>
        <taxon>Rhizophoraceae</taxon>
        <taxon>Rhizophora</taxon>
    </lineage>
</organism>
<name>A0A2P2PH42_RHIMU</name>
<sequence>MLNLPHSADGASTCEVGMIPRSPSHHLLVR</sequence>
<protein>
    <submittedName>
        <fullName evidence="2">Uncharacterized protein</fullName>
    </submittedName>
</protein>
<dbReference type="AlphaFoldDB" id="A0A2P2PH42"/>
<accession>A0A2P2PH42</accession>